<dbReference type="PANTHER" id="PTHR11439:SF483">
    <property type="entry name" value="PEPTIDE SYNTHASE GLIP-LIKE, PUTATIVE (AFU_ORTHOLOGUE AFUA_3G12920)-RELATED"/>
    <property type="match status" value="1"/>
</dbReference>
<evidence type="ECO:0000313" key="2">
    <source>
        <dbReference type="Proteomes" id="UP000046395"/>
    </source>
</evidence>
<dbReference type="CDD" id="cd09272">
    <property type="entry name" value="RNase_HI_RT_Ty1"/>
    <property type="match status" value="1"/>
</dbReference>
<dbReference type="SUPFAM" id="SSF56672">
    <property type="entry name" value="DNA/RNA polymerases"/>
    <property type="match status" value="1"/>
</dbReference>
<dbReference type="PANTHER" id="PTHR11439">
    <property type="entry name" value="GAG-POL-RELATED RETROTRANSPOSON"/>
    <property type="match status" value="1"/>
</dbReference>
<dbReference type="Pfam" id="PF07727">
    <property type="entry name" value="RVT_2"/>
    <property type="match status" value="1"/>
</dbReference>
<proteinExistence type="predicted"/>
<keyword evidence="2" id="KW-1185">Reference proteome</keyword>
<dbReference type="InterPro" id="IPR043502">
    <property type="entry name" value="DNA/RNA_pol_sf"/>
</dbReference>
<name>A0A5S6Q1K2_TRIMR</name>
<feature type="domain" description="Reverse transcriptase Ty1/copia-type" evidence="1">
    <location>
        <begin position="36"/>
        <end position="278"/>
    </location>
</feature>
<sequence length="538" mass="61218">MLVRADPVSVEEALESPDANKWKEAMHEEIEALRKNNTWILTDLPSDRKAVQCKWVFKTKINPSGGTSKFKARLVAKGYSQRPQIDYFETFAPVARYDSIRTVLAVAADEDLEILQFDVKTAFLHGSIDEIIYMEQPPCYDDQSGRVCKLQRAIYGLKQAPRAWNKRFSDFLISLNLRRTEADHCVYVSESGQHERVILALYVDDGLLCCSGISLLNDFVKKLSSEFEITVSDPSYFIGLEIHRDRSKRTIAVGQKAYVERILERFDMLNCKPIACPWNASWKLTKDMCPSTADERNEMLTIPYKAAVGSLMFLMTCTRPDISFETSKVSQFAENPGLPHWKAVKRIFRYLKGTQDMKLFFCPRMSSCEAHYGKTSDGFQLKAFCDSDWAGDVEDRRSTSGYVLTLCNGPVAWSTRVQTAVAQSTVESEYIAMSEVTKEVKWLRQLLSDLGRGQSNATSIYSDNQGAICLAKNPQFHRRTKHIDVRYHFVRAEQENNTICIHYTPSEKQPADMLTKGLPSCRHEECRLMLGMTADPIA</sequence>
<accession>A0A5S6Q1K2</accession>
<organism evidence="2 3">
    <name type="scientific">Trichuris muris</name>
    <name type="common">Mouse whipworm</name>
    <dbReference type="NCBI Taxonomy" id="70415"/>
    <lineage>
        <taxon>Eukaryota</taxon>
        <taxon>Metazoa</taxon>
        <taxon>Ecdysozoa</taxon>
        <taxon>Nematoda</taxon>
        <taxon>Enoplea</taxon>
        <taxon>Dorylaimia</taxon>
        <taxon>Trichinellida</taxon>
        <taxon>Trichuridae</taxon>
        <taxon>Trichuris</taxon>
    </lineage>
</organism>
<dbReference type="Proteomes" id="UP000046395">
    <property type="component" value="Unassembled WGS sequence"/>
</dbReference>
<dbReference type="STRING" id="70415.A0A5S6Q1K2"/>
<dbReference type="InterPro" id="IPR013103">
    <property type="entry name" value="RVT_2"/>
</dbReference>
<evidence type="ECO:0000259" key="1">
    <source>
        <dbReference type="Pfam" id="PF07727"/>
    </source>
</evidence>
<dbReference type="AlphaFoldDB" id="A0A5S6Q1K2"/>
<dbReference type="WBParaSite" id="TMUE_0000001091.1">
    <property type="protein sequence ID" value="TMUE_0000001091.1"/>
    <property type="gene ID" value="WBGene00297004"/>
</dbReference>
<evidence type="ECO:0000313" key="3">
    <source>
        <dbReference type="WBParaSite" id="TMUE_0000001091.1"/>
    </source>
</evidence>
<protein>
    <submittedName>
        <fullName evidence="3">Reverse transcriptase Ty1/copia-type domain-containing protein</fullName>
    </submittedName>
</protein>
<reference evidence="3" key="1">
    <citation type="submission" date="2019-12" db="UniProtKB">
        <authorList>
            <consortium name="WormBaseParasite"/>
        </authorList>
    </citation>
    <scope>IDENTIFICATION</scope>
</reference>